<reference evidence="2 3" key="1">
    <citation type="submission" date="2023-01" db="EMBL/GenBank/DDBJ databases">
        <title>Analysis of 21 Apiospora genomes using comparative genomics revels a genus with tremendous synthesis potential of carbohydrate active enzymes and secondary metabolites.</title>
        <authorList>
            <person name="Sorensen T."/>
        </authorList>
    </citation>
    <scope>NUCLEOTIDE SEQUENCE [LARGE SCALE GENOMIC DNA]</scope>
    <source>
        <strain evidence="2 3">CBS 117206</strain>
    </source>
</reference>
<feature type="compositionally biased region" description="Pro residues" evidence="1">
    <location>
        <begin position="412"/>
        <end position="422"/>
    </location>
</feature>
<dbReference type="InterPro" id="IPR011009">
    <property type="entry name" value="Kinase-like_dom_sf"/>
</dbReference>
<feature type="region of interest" description="Disordered" evidence="1">
    <location>
        <begin position="1"/>
        <end position="20"/>
    </location>
</feature>
<feature type="compositionally biased region" description="Low complexity" evidence="1">
    <location>
        <begin position="438"/>
        <end position="457"/>
    </location>
</feature>
<feature type="compositionally biased region" description="Basic and acidic residues" evidence="1">
    <location>
        <begin position="459"/>
        <end position="486"/>
    </location>
</feature>
<comment type="caution">
    <text evidence="2">The sequence shown here is derived from an EMBL/GenBank/DDBJ whole genome shotgun (WGS) entry which is preliminary data.</text>
</comment>
<evidence type="ECO:0008006" key="4">
    <source>
        <dbReference type="Google" id="ProtNLM"/>
    </source>
</evidence>
<name>A0AAW0RE98_9PEZI</name>
<gene>
    <name evidence="2" type="ORF">PG999_001384</name>
</gene>
<keyword evidence="3" id="KW-1185">Reference proteome</keyword>
<dbReference type="AlphaFoldDB" id="A0AAW0RE98"/>
<dbReference type="SUPFAM" id="SSF56112">
    <property type="entry name" value="Protein kinase-like (PK-like)"/>
    <property type="match status" value="1"/>
</dbReference>
<dbReference type="Gene3D" id="1.10.510.10">
    <property type="entry name" value="Transferase(Phosphotransferase) domain 1"/>
    <property type="match status" value="1"/>
</dbReference>
<protein>
    <recommendedName>
        <fullName evidence="4">Protein kinase domain-containing protein</fullName>
    </recommendedName>
</protein>
<evidence type="ECO:0000313" key="2">
    <source>
        <dbReference type="EMBL" id="KAK8133211.1"/>
    </source>
</evidence>
<proteinExistence type="predicted"/>
<feature type="region of interest" description="Disordered" evidence="1">
    <location>
        <begin position="398"/>
        <end position="486"/>
    </location>
</feature>
<dbReference type="Proteomes" id="UP001392437">
    <property type="component" value="Unassembled WGS sequence"/>
</dbReference>
<evidence type="ECO:0000256" key="1">
    <source>
        <dbReference type="SAM" id="MobiDB-lite"/>
    </source>
</evidence>
<accession>A0AAW0RE98</accession>
<organism evidence="2 3">
    <name type="scientific">Apiospora kogelbergensis</name>
    <dbReference type="NCBI Taxonomy" id="1337665"/>
    <lineage>
        <taxon>Eukaryota</taxon>
        <taxon>Fungi</taxon>
        <taxon>Dikarya</taxon>
        <taxon>Ascomycota</taxon>
        <taxon>Pezizomycotina</taxon>
        <taxon>Sordariomycetes</taxon>
        <taxon>Xylariomycetidae</taxon>
        <taxon>Amphisphaeriales</taxon>
        <taxon>Apiosporaceae</taxon>
        <taxon>Apiospora</taxon>
    </lineage>
</organism>
<dbReference type="EMBL" id="JAQQWP010000001">
    <property type="protein sequence ID" value="KAK8133211.1"/>
    <property type="molecule type" value="Genomic_DNA"/>
</dbReference>
<evidence type="ECO:0000313" key="3">
    <source>
        <dbReference type="Proteomes" id="UP001392437"/>
    </source>
</evidence>
<sequence>MGSVSNSNSNSLESASSADSVTTIVRDARDSLKGYFSGWENTWKFERYISSGLAAHAWIVQHRRQSNEPWQKMVLKTPSAERMSVSYGKDGQFEDERQLLDRVRSRHIMKLIQFGDGEDPLAQDGPRDELGQWIYLEYLQNGTLTNFMEKCAKEAYVPNRLLWRIFMCLIRACVALSYVPDGPPVDRYDENEEVCALTDSSIGYSHDDLHCDNIMIGDMLGNPDDLEHSICPIFKFIDLDSQTKRPGGEGRAVQKNLFSVGENMTQVVLRDSEPLGMTENQDDQNNAKLDVEANDRREKYAWYQLGGTDPFKTAASYLLPTRNPCPELDPDLRRLICQCTAVARGDRPRLADQLLPEVKKAIAERDAAYYEGVAYCDGANETDDAVLRFLERVLGLPPPPAAAAPSPDQGTPAPPPLPPAVPNPNEAISSPPVGEDFSSPPLGTSPPTGTPSRGRFTARARDRREASPDRSAGDSRSRYRQRDNYQ</sequence>